<reference evidence="2" key="1">
    <citation type="journal article" date="2020" name="mSystems">
        <title>Genome- and Community-Level Interaction Insights into Carbon Utilization and Element Cycling Functions of Hydrothermarchaeota in Hydrothermal Sediment.</title>
        <authorList>
            <person name="Zhou Z."/>
            <person name="Liu Y."/>
            <person name="Xu W."/>
            <person name="Pan J."/>
            <person name="Luo Z.H."/>
            <person name="Li M."/>
        </authorList>
    </citation>
    <scope>NUCLEOTIDE SEQUENCE [LARGE SCALE GENOMIC DNA]</scope>
    <source>
        <strain evidence="2">SpSt-757</strain>
    </source>
</reference>
<protein>
    <recommendedName>
        <fullName evidence="3">Outer membrane protein beta-barrel domain-containing protein</fullName>
    </recommendedName>
</protein>
<dbReference type="EMBL" id="DTGG01000009">
    <property type="protein sequence ID" value="HFZ08535.1"/>
    <property type="molecule type" value="Genomic_DNA"/>
</dbReference>
<feature type="transmembrane region" description="Helical" evidence="1">
    <location>
        <begin position="6"/>
        <end position="26"/>
    </location>
</feature>
<keyword evidence="1" id="KW-0812">Transmembrane</keyword>
<keyword evidence="1" id="KW-0472">Membrane</keyword>
<comment type="caution">
    <text evidence="2">The sequence shown here is derived from an EMBL/GenBank/DDBJ whole genome shotgun (WGS) entry which is preliminary data.</text>
</comment>
<keyword evidence="1" id="KW-1133">Transmembrane helix</keyword>
<sequence>MVGPIITTILIGVLYGGFGGYTAGLVKFNSESVNSKLAGLGMEKIEYVFVQGGHGFSVLGKTMIGGGGVGGSEKRVKDTMEVTYSIGGGFFQVGYIPVSLGIFNPFLMLGIGGFGEDVRIRVRTQGLSWDSVWADPKREVTISRNSFSISPSIGFVVLPEKLPVGLMAMVSYNTILSKNWSLQEGDELLNSPESPLGSFSLSLSIIFGGGYERKGN</sequence>
<evidence type="ECO:0000256" key="1">
    <source>
        <dbReference type="SAM" id="Phobius"/>
    </source>
</evidence>
<name>A0A7V3N5N3_UNCC3</name>
<evidence type="ECO:0008006" key="3">
    <source>
        <dbReference type="Google" id="ProtNLM"/>
    </source>
</evidence>
<organism evidence="2">
    <name type="scientific">candidate division CPR3 bacterium</name>
    <dbReference type="NCBI Taxonomy" id="2268181"/>
    <lineage>
        <taxon>Bacteria</taxon>
        <taxon>Bacteria division CPR3</taxon>
    </lineage>
</organism>
<accession>A0A7V3N5N3</accession>
<proteinExistence type="predicted"/>
<gene>
    <name evidence="2" type="ORF">ENV41_00175</name>
</gene>
<dbReference type="AlphaFoldDB" id="A0A7V3N5N3"/>
<evidence type="ECO:0000313" key="2">
    <source>
        <dbReference type="EMBL" id="HFZ08535.1"/>
    </source>
</evidence>